<dbReference type="InterPro" id="IPR032675">
    <property type="entry name" value="LRR_dom_sf"/>
</dbReference>
<dbReference type="Gene3D" id="3.80.10.10">
    <property type="entry name" value="Ribonuclease Inhibitor"/>
    <property type="match status" value="1"/>
</dbReference>
<evidence type="ECO:0000259" key="5">
    <source>
        <dbReference type="Pfam" id="PF08263"/>
    </source>
</evidence>
<organism evidence="7">
    <name type="scientific">Rhizophora mucronata</name>
    <name type="common">Asiatic mangrove</name>
    <dbReference type="NCBI Taxonomy" id="61149"/>
    <lineage>
        <taxon>Eukaryota</taxon>
        <taxon>Viridiplantae</taxon>
        <taxon>Streptophyta</taxon>
        <taxon>Embryophyta</taxon>
        <taxon>Tracheophyta</taxon>
        <taxon>Spermatophyta</taxon>
        <taxon>Magnoliopsida</taxon>
        <taxon>eudicotyledons</taxon>
        <taxon>Gunneridae</taxon>
        <taxon>Pentapetalae</taxon>
        <taxon>rosids</taxon>
        <taxon>fabids</taxon>
        <taxon>Malpighiales</taxon>
        <taxon>Rhizophoraceae</taxon>
        <taxon>Rhizophora</taxon>
    </lineage>
</organism>
<evidence type="ECO:0000259" key="6">
    <source>
        <dbReference type="Pfam" id="PF23598"/>
    </source>
</evidence>
<dbReference type="Pfam" id="PF08263">
    <property type="entry name" value="LRRNT_2"/>
    <property type="match status" value="1"/>
</dbReference>
<keyword evidence="3" id="KW-0677">Repeat</keyword>
<keyword evidence="7" id="KW-0675">Receptor</keyword>
<evidence type="ECO:0000256" key="2">
    <source>
        <dbReference type="ARBA" id="ARBA00022729"/>
    </source>
</evidence>
<evidence type="ECO:0000256" key="3">
    <source>
        <dbReference type="ARBA" id="ARBA00022737"/>
    </source>
</evidence>
<keyword evidence="1" id="KW-0433">Leucine-rich repeat</keyword>
<dbReference type="SUPFAM" id="SSF52058">
    <property type="entry name" value="L domain-like"/>
    <property type="match status" value="1"/>
</dbReference>
<feature type="chain" id="PRO_5015180838" evidence="4">
    <location>
        <begin position="23"/>
        <end position="274"/>
    </location>
</feature>
<evidence type="ECO:0000256" key="4">
    <source>
        <dbReference type="SAM" id="SignalP"/>
    </source>
</evidence>
<evidence type="ECO:0000256" key="1">
    <source>
        <dbReference type="ARBA" id="ARBA00022614"/>
    </source>
</evidence>
<dbReference type="AlphaFoldDB" id="A0A2P2KHJ0"/>
<keyword evidence="7" id="KW-0418">Kinase</keyword>
<name>A0A2P2KHJ0_RHIMU</name>
<accession>A0A2P2KHJ0</accession>
<dbReference type="EMBL" id="GGEC01024700">
    <property type="protein sequence ID" value="MBX05184.1"/>
    <property type="molecule type" value="Transcribed_RNA"/>
</dbReference>
<feature type="signal peptide" evidence="4">
    <location>
        <begin position="1"/>
        <end position="22"/>
    </location>
</feature>
<dbReference type="GO" id="GO:0016301">
    <property type="term" value="F:kinase activity"/>
    <property type="evidence" value="ECO:0007669"/>
    <property type="project" value="UniProtKB-KW"/>
</dbReference>
<feature type="domain" description="Disease resistance R13L4/SHOC-2-like LRR" evidence="6">
    <location>
        <begin position="91"/>
        <end position="175"/>
    </location>
</feature>
<evidence type="ECO:0000313" key="7">
    <source>
        <dbReference type="EMBL" id="MBX05184.1"/>
    </source>
</evidence>
<proteinExistence type="predicted"/>
<dbReference type="InterPro" id="IPR055414">
    <property type="entry name" value="LRR_R13L4/SHOC2-like"/>
</dbReference>
<protein>
    <submittedName>
        <fullName evidence="7">BRASSINOSTEROID INSENSITIVE 1-associated receptor kinase 1</fullName>
    </submittedName>
</protein>
<dbReference type="InterPro" id="IPR013210">
    <property type="entry name" value="LRR_N_plant-typ"/>
</dbReference>
<feature type="domain" description="Leucine-rich repeat-containing N-terminal plant-type" evidence="5">
    <location>
        <begin position="30"/>
        <end position="69"/>
    </location>
</feature>
<dbReference type="Pfam" id="PF23598">
    <property type="entry name" value="LRR_14"/>
    <property type="match status" value="1"/>
</dbReference>
<keyword evidence="2 4" id="KW-0732">Signal</keyword>
<dbReference type="FunFam" id="3.80.10.10:FF:000021">
    <property type="entry name" value="Putative LRR receptor-like serine/threonine-protein kinase"/>
    <property type="match status" value="1"/>
</dbReference>
<reference evidence="7" key="1">
    <citation type="submission" date="2018-02" db="EMBL/GenBank/DDBJ databases">
        <title>Rhizophora mucronata_Transcriptome.</title>
        <authorList>
            <person name="Meera S.P."/>
            <person name="Sreeshan A."/>
            <person name="Augustine A."/>
        </authorList>
    </citation>
    <scope>NUCLEOTIDE SEQUENCE</scope>
    <source>
        <tissue evidence="7">Leaf</tissue>
    </source>
</reference>
<sequence length="274" mass="30205">MRRRVRAICFVTFLWFWATAHGLLSPKGVNFEVQALMGIKDSLHDPHGVLDNWDRDAVDPCSWTMVTCSPESLVIGLGTPSQDLSGALSPSIGNLTNLQIVLLQNNNITGPIPTEVGRLSKLHTLDLSSNFFTGEIPSSLGQLRSLQYLRLNNNSLSGQFPMSLTSMTQLVFLDLSYNNLSGPVPKTTAKTFNIVGNPLICPTGSEPECFGTTIMPMSMNLSNTQSKESITLFKFGKSYSYNLPSQYFKLVLVLTLISMHLKLLCLLTNQKVTK</sequence>
<keyword evidence="7" id="KW-0808">Transferase</keyword>
<dbReference type="PANTHER" id="PTHR47988">
    <property type="entry name" value="SOMATIC EMBRYOGENESIS RECEPTOR KINASE 1"/>
    <property type="match status" value="1"/>
</dbReference>